<protein>
    <submittedName>
        <fullName evidence="1">TetR/AcrR family transcriptional regulator C-terminal domain-containing protein</fullName>
    </submittedName>
</protein>
<gene>
    <name evidence="1" type="ORF">WKI68_25195</name>
</gene>
<evidence type="ECO:0000313" key="2">
    <source>
        <dbReference type="Proteomes" id="UP001382904"/>
    </source>
</evidence>
<accession>A0ABU8U891</accession>
<keyword evidence="2" id="KW-1185">Reference proteome</keyword>
<comment type="caution">
    <text evidence="1">The sequence shown here is derived from an EMBL/GenBank/DDBJ whole genome shotgun (WGS) entry which is preliminary data.</text>
</comment>
<dbReference type="Proteomes" id="UP001382904">
    <property type="component" value="Unassembled WGS sequence"/>
</dbReference>
<dbReference type="InterPro" id="IPR036271">
    <property type="entry name" value="Tet_transcr_reg_TetR-rel_C_sf"/>
</dbReference>
<organism evidence="1 2">
    <name type="scientific">Streptomyces caledonius</name>
    <dbReference type="NCBI Taxonomy" id="3134107"/>
    <lineage>
        <taxon>Bacteria</taxon>
        <taxon>Bacillati</taxon>
        <taxon>Actinomycetota</taxon>
        <taxon>Actinomycetes</taxon>
        <taxon>Kitasatosporales</taxon>
        <taxon>Streptomycetaceae</taxon>
        <taxon>Streptomyces</taxon>
    </lineage>
</organism>
<dbReference type="SUPFAM" id="SSF48498">
    <property type="entry name" value="Tetracyclin repressor-like, C-terminal domain"/>
    <property type="match status" value="1"/>
</dbReference>
<dbReference type="Gene3D" id="1.10.357.10">
    <property type="entry name" value="Tetracycline Repressor, domain 2"/>
    <property type="match status" value="1"/>
</dbReference>
<proteinExistence type="predicted"/>
<dbReference type="EMBL" id="JBBKAM010000002">
    <property type="protein sequence ID" value="MEJ8643776.1"/>
    <property type="molecule type" value="Genomic_DNA"/>
</dbReference>
<sequence>MADRAAANAHGGGPRAEERIIALRALLAYVIGVVQQEHLGALSGAGTAAIADLPADAFPYLTEAARGARSLTPDREFHGGLALLLAGLAG</sequence>
<evidence type="ECO:0000313" key="1">
    <source>
        <dbReference type="EMBL" id="MEJ8643776.1"/>
    </source>
</evidence>
<name>A0ABU8U891_9ACTN</name>
<reference evidence="1 2" key="1">
    <citation type="submission" date="2024-03" db="EMBL/GenBank/DDBJ databases">
        <title>Novel Streptomyces species of biotechnological and ecological value are a feature of Machair soil.</title>
        <authorList>
            <person name="Prole J.R."/>
            <person name="Goodfellow M."/>
            <person name="Allenby N."/>
            <person name="Ward A.C."/>
        </authorList>
    </citation>
    <scope>NUCLEOTIDE SEQUENCE [LARGE SCALE GENOMIC DNA]</scope>
    <source>
        <strain evidence="1 2">MS1.HAVA.3</strain>
    </source>
</reference>